<evidence type="ECO:0000256" key="1">
    <source>
        <dbReference type="SAM" id="MobiDB-lite"/>
    </source>
</evidence>
<sequence>MSHTHAPGLVLHMYPEVLLKFGASHTVEPRDAAAAQHYFVCLSADANAGLWTPLYQTRGDHRLAIPEAAKSGHARWTRGPSYYDPDELWRIPHKAAQRGAAAAMDQSGPKSANTVALSSLPSRAQFPSDSALRTGQDADSGYR</sequence>
<feature type="compositionally biased region" description="Polar residues" evidence="1">
    <location>
        <begin position="108"/>
        <end position="133"/>
    </location>
</feature>
<dbReference type="Proteomes" id="UP001431217">
    <property type="component" value="Unassembled WGS sequence"/>
</dbReference>
<organism evidence="2 3">
    <name type="scientific">Luteimonas galliterrae</name>
    <dbReference type="NCBI Taxonomy" id="2940486"/>
    <lineage>
        <taxon>Bacteria</taxon>
        <taxon>Pseudomonadati</taxon>
        <taxon>Pseudomonadota</taxon>
        <taxon>Gammaproteobacteria</taxon>
        <taxon>Lysobacterales</taxon>
        <taxon>Lysobacteraceae</taxon>
        <taxon>Luteimonas</taxon>
    </lineage>
</organism>
<reference evidence="2 3" key="1">
    <citation type="submission" date="2022-05" db="EMBL/GenBank/DDBJ databases">
        <title>Luteimonas sp. SX5, whole genome shotgun sequencing project.</title>
        <authorList>
            <person name="Zhao G."/>
            <person name="Shen L."/>
        </authorList>
    </citation>
    <scope>NUCLEOTIDE SEQUENCE [LARGE SCALE GENOMIC DNA]</scope>
    <source>
        <strain evidence="2 3">SX5</strain>
    </source>
</reference>
<protein>
    <submittedName>
        <fullName evidence="2">Uncharacterized protein</fullName>
    </submittedName>
</protein>
<gene>
    <name evidence="2" type="ORF">M2650_13780</name>
</gene>
<feature type="region of interest" description="Disordered" evidence="1">
    <location>
        <begin position="99"/>
        <end position="143"/>
    </location>
</feature>
<dbReference type="RefSeq" id="WP_249475454.1">
    <property type="nucleotide sequence ID" value="NZ_JAMBEP010000003.1"/>
</dbReference>
<name>A0ABT0MLD2_9GAMM</name>
<comment type="caution">
    <text evidence="2">The sequence shown here is derived from an EMBL/GenBank/DDBJ whole genome shotgun (WGS) entry which is preliminary data.</text>
</comment>
<accession>A0ABT0MLD2</accession>
<keyword evidence="3" id="KW-1185">Reference proteome</keyword>
<evidence type="ECO:0000313" key="3">
    <source>
        <dbReference type="Proteomes" id="UP001431217"/>
    </source>
</evidence>
<dbReference type="EMBL" id="JAMBEP010000003">
    <property type="protein sequence ID" value="MCL1635694.1"/>
    <property type="molecule type" value="Genomic_DNA"/>
</dbReference>
<evidence type="ECO:0000313" key="2">
    <source>
        <dbReference type="EMBL" id="MCL1635694.1"/>
    </source>
</evidence>
<proteinExistence type="predicted"/>